<reference evidence="1" key="5">
    <citation type="submission" date="2025-09" db="UniProtKB">
        <authorList>
            <consortium name="Ensembl"/>
        </authorList>
    </citation>
    <scope>IDENTIFICATION</scope>
</reference>
<evidence type="ECO:0000313" key="2">
    <source>
        <dbReference type="Proteomes" id="UP000314986"/>
    </source>
</evidence>
<dbReference type="PANTHER" id="PTHR45912:SF3">
    <property type="entry name" value="CILIA- AND FLAGELLA-ASSOCIATED PROTEIN 47"/>
    <property type="match status" value="1"/>
</dbReference>
<reference evidence="2" key="1">
    <citation type="journal article" date="2006" name="Science">
        <title>Ancient noncoding elements conserved in the human genome.</title>
        <authorList>
            <person name="Venkatesh B."/>
            <person name="Kirkness E.F."/>
            <person name="Loh Y.H."/>
            <person name="Halpern A.L."/>
            <person name="Lee A.P."/>
            <person name="Johnson J."/>
            <person name="Dandona N."/>
            <person name="Viswanathan L.D."/>
            <person name="Tay A."/>
            <person name="Venter J.C."/>
            <person name="Strausberg R.L."/>
            <person name="Brenner S."/>
        </authorList>
    </citation>
    <scope>NUCLEOTIDE SEQUENCE [LARGE SCALE GENOMIC DNA]</scope>
</reference>
<sequence length="149" mass="16598">VYLATIVGREADDFSLPKGNKVTVSAKGHVDIAVQFRSRFLHQAQAVLVFVSWNFKGAEGTTTTFFLTAEINTINPIDTIKCESPCYEPKKVYLEITNPFKASGDFRVILMEVNKKLCKANRLKCITGQNVHGSEPDPFEGKNDDVNQD</sequence>
<dbReference type="GeneTree" id="ENSGT00940000163254"/>
<proteinExistence type="predicted"/>
<organism evidence="1 2">
    <name type="scientific">Callorhinchus milii</name>
    <name type="common">Ghost shark</name>
    <dbReference type="NCBI Taxonomy" id="7868"/>
    <lineage>
        <taxon>Eukaryota</taxon>
        <taxon>Metazoa</taxon>
        <taxon>Chordata</taxon>
        <taxon>Craniata</taxon>
        <taxon>Vertebrata</taxon>
        <taxon>Chondrichthyes</taxon>
        <taxon>Holocephali</taxon>
        <taxon>Chimaeriformes</taxon>
        <taxon>Callorhinchidae</taxon>
        <taxon>Callorhinchus</taxon>
    </lineage>
</organism>
<reference evidence="2" key="3">
    <citation type="journal article" date="2014" name="Nature">
        <title>Elephant shark genome provides unique insights into gnathostome evolution.</title>
        <authorList>
            <consortium name="International Elephant Shark Genome Sequencing Consortium"/>
            <person name="Venkatesh B."/>
            <person name="Lee A.P."/>
            <person name="Ravi V."/>
            <person name="Maurya A.K."/>
            <person name="Lian M.M."/>
            <person name="Swann J.B."/>
            <person name="Ohta Y."/>
            <person name="Flajnik M.F."/>
            <person name="Sutoh Y."/>
            <person name="Kasahara M."/>
            <person name="Hoon S."/>
            <person name="Gangu V."/>
            <person name="Roy S.W."/>
            <person name="Irimia M."/>
            <person name="Korzh V."/>
            <person name="Kondrychyn I."/>
            <person name="Lim Z.W."/>
            <person name="Tay B.H."/>
            <person name="Tohari S."/>
            <person name="Kong K.W."/>
            <person name="Ho S."/>
            <person name="Lorente-Galdos B."/>
            <person name="Quilez J."/>
            <person name="Marques-Bonet T."/>
            <person name="Raney B.J."/>
            <person name="Ingham P.W."/>
            <person name="Tay A."/>
            <person name="Hillier L.W."/>
            <person name="Minx P."/>
            <person name="Boehm T."/>
            <person name="Wilson R.K."/>
            <person name="Brenner S."/>
            <person name="Warren W.C."/>
        </authorList>
    </citation>
    <scope>NUCLEOTIDE SEQUENCE [LARGE SCALE GENOMIC DNA]</scope>
</reference>
<protein>
    <submittedName>
        <fullName evidence="1">Uncharacterized protein</fullName>
    </submittedName>
</protein>
<reference evidence="2" key="2">
    <citation type="journal article" date="2007" name="PLoS Biol.">
        <title>Survey sequencing and comparative analysis of the elephant shark (Callorhinchus milii) genome.</title>
        <authorList>
            <person name="Venkatesh B."/>
            <person name="Kirkness E.F."/>
            <person name="Loh Y.H."/>
            <person name="Halpern A.L."/>
            <person name="Lee A.P."/>
            <person name="Johnson J."/>
            <person name="Dandona N."/>
            <person name="Viswanathan L.D."/>
            <person name="Tay A."/>
            <person name="Venter J.C."/>
            <person name="Strausberg R.L."/>
            <person name="Brenner S."/>
        </authorList>
    </citation>
    <scope>NUCLEOTIDE SEQUENCE [LARGE SCALE GENOMIC DNA]</scope>
</reference>
<dbReference type="STRING" id="7868.ENSCMIP00000025264"/>
<dbReference type="Ensembl" id="ENSCMIT00000025677.1">
    <property type="protein sequence ID" value="ENSCMIP00000025264.1"/>
    <property type="gene ID" value="ENSCMIG00000011116.1"/>
</dbReference>
<dbReference type="Proteomes" id="UP000314986">
    <property type="component" value="Unassembled WGS sequence"/>
</dbReference>
<dbReference type="GO" id="GO:0007288">
    <property type="term" value="P:sperm axoneme assembly"/>
    <property type="evidence" value="ECO:0007669"/>
    <property type="project" value="TreeGrafter"/>
</dbReference>
<dbReference type="InParanoid" id="A0A4W3I5L0"/>
<keyword evidence="2" id="KW-1185">Reference proteome</keyword>
<evidence type="ECO:0000313" key="1">
    <source>
        <dbReference type="Ensembl" id="ENSCMIP00000025264.1"/>
    </source>
</evidence>
<reference evidence="1" key="4">
    <citation type="submission" date="2025-08" db="UniProtKB">
        <authorList>
            <consortium name="Ensembl"/>
        </authorList>
    </citation>
    <scope>IDENTIFICATION</scope>
</reference>
<dbReference type="AlphaFoldDB" id="A0A4W3I5L0"/>
<dbReference type="PANTHER" id="PTHR45912">
    <property type="entry name" value="CILIA- AND FLAGELLA-ASSOCIATED PROTEIN 47"/>
    <property type="match status" value="1"/>
</dbReference>
<dbReference type="GO" id="GO:0005929">
    <property type="term" value="C:cilium"/>
    <property type="evidence" value="ECO:0007669"/>
    <property type="project" value="TreeGrafter"/>
</dbReference>
<name>A0A4W3I5L0_CALMI</name>
<accession>A0A4W3I5L0</accession>